<evidence type="ECO:0000256" key="1">
    <source>
        <dbReference type="SAM" id="Phobius"/>
    </source>
</evidence>
<protein>
    <submittedName>
        <fullName evidence="2">Solute:Na+ symporter, SSS family</fullName>
    </submittedName>
</protein>
<gene>
    <name evidence="2" type="ORF">SAMN04488120_11312</name>
</gene>
<keyword evidence="1" id="KW-0472">Membrane</keyword>
<accession>A0A1I2K642</accession>
<evidence type="ECO:0000313" key="2">
    <source>
        <dbReference type="EMBL" id="SFF61808.1"/>
    </source>
</evidence>
<keyword evidence="1" id="KW-1133">Transmembrane helix</keyword>
<reference evidence="2 3" key="1">
    <citation type="submission" date="2016-10" db="EMBL/GenBank/DDBJ databases">
        <authorList>
            <person name="de Groot N.N."/>
        </authorList>
    </citation>
    <scope>NUCLEOTIDE SEQUENCE [LARGE SCALE GENOMIC DNA]</scope>
    <source>
        <strain evidence="2 3">DSM 23609</strain>
    </source>
</reference>
<proteinExistence type="predicted"/>
<evidence type="ECO:0000313" key="3">
    <source>
        <dbReference type="Proteomes" id="UP000199771"/>
    </source>
</evidence>
<name>A0A1I2K642_9GAMM</name>
<dbReference type="EMBL" id="FOOC01000013">
    <property type="protein sequence ID" value="SFF61808.1"/>
    <property type="molecule type" value="Genomic_DNA"/>
</dbReference>
<dbReference type="Gene3D" id="1.20.1730.10">
    <property type="entry name" value="Sodium/glucose cotransporter"/>
    <property type="match status" value="1"/>
</dbReference>
<keyword evidence="1" id="KW-0812">Transmembrane</keyword>
<dbReference type="Proteomes" id="UP000199771">
    <property type="component" value="Unassembled WGS sequence"/>
</dbReference>
<dbReference type="InterPro" id="IPR038377">
    <property type="entry name" value="Na/Glc_symporter_sf"/>
</dbReference>
<organism evidence="2 3">
    <name type="scientific">Fontimonas thermophila</name>
    <dbReference type="NCBI Taxonomy" id="1076937"/>
    <lineage>
        <taxon>Bacteria</taxon>
        <taxon>Pseudomonadati</taxon>
        <taxon>Pseudomonadota</taxon>
        <taxon>Gammaproteobacteria</taxon>
        <taxon>Nevskiales</taxon>
        <taxon>Nevskiaceae</taxon>
        <taxon>Fontimonas</taxon>
    </lineage>
</organism>
<keyword evidence="3" id="KW-1185">Reference proteome</keyword>
<feature type="transmembrane region" description="Helical" evidence="1">
    <location>
        <begin position="15"/>
        <end position="32"/>
    </location>
</feature>
<sequence length="92" mass="10092">MIDRFPGLFAYLQQTFAYVTPPLVAVFLLGLYTRIGARAALYGTFCGHGVSVLAFVGSLAGWHDVHFYDRRRIVVCRGGGGLRRVACHPGYA</sequence>
<feature type="transmembrane region" description="Helical" evidence="1">
    <location>
        <begin position="39"/>
        <end position="62"/>
    </location>
</feature>
<dbReference type="AlphaFoldDB" id="A0A1I2K642"/>